<reference evidence="9 10" key="1">
    <citation type="submission" date="2013-12" db="EMBL/GenBank/DDBJ databases">
        <title>Complete genome sequence of Rhizobium etli bv. mimosae IE4771.</title>
        <authorList>
            <person name="Bustos P."/>
            <person name="Santamaria R.I."/>
            <person name="Lozano L."/>
            <person name="Ormeno-Orrillo E."/>
            <person name="Rogel M.A."/>
            <person name="Romero D."/>
            <person name="Cevallos M.A."/>
            <person name="Martinez-Romero E."/>
            <person name="Gonzalez V."/>
        </authorList>
    </citation>
    <scope>NUCLEOTIDE SEQUENCE [LARGE SCALE GENOMIC DNA]</scope>
    <source>
        <strain evidence="9 10">IE4771</strain>
        <plasmid evidence="10">Plasmid pRetIE4771d</plasmid>
    </source>
</reference>
<dbReference type="EMBL" id="CP006990">
    <property type="protein sequence ID" value="AIC30597.1"/>
    <property type="molecule type" value="Genomic_DNA"/>
</dbReference>
<keyword evidence="2 6" id="KW-0805">Transcription regulation</keyword>
<dbReference type="SUPFAM" id="SSF88946">
    <property type="entry name" value="Sigma2 domain of RNA polymerase sigma factors"/>
    <property type="match status" value="1"/>
</dbReference>
<dbReference type="InterPro" id="IPR000838">
    <property type="entry name" value="RNA_pol_sigma70_ECF_CS"/>
</dbReference>
<dbReference type="NCBIfam" id="TIGR02937">
    <property type="entry name" value="sigma70-ECF"/>
    <property type="match status" value="1"/>
</dbReference>
<evidence type="ECO:0000256" key="4">
    <source>
        <dbReference type="ARBA" id="ARBA00023125"/>
    </source>
</evidence>
<dbReference type="InterPro" id="IPR013249">
    <property type="entry name" value="RNA_pol_sigma70_r4_t2"/>
</dbReference>
<protein>
    <recommendedName>
        <fullName evidence="6">RNA polymerase sigma factor</fullName>
    </recommendedName>
</protein>
<dbReference type="InterPro" id="IPR039425">
    <property type="entry name" value="RNA_pol_sigma-70-like"/>
</dbReference>
<dbReference type="HOGENOM" id="CLU_047691_1_4_5"/>
<name>A0A060IA16_RHIET</name>
<dbReference type="Proteomes" id="UP000027180">
    <property type="component" value="Plasmid pRetIE4771d"/>
</dbReference>
<dbReference type="GO" id="GO:0006352">
    <property type="term" value="P:DNA-templated transcription initiation"/>
    <property type="evidence" value="ECO:0007669"/>
    <property type="project" value="InterPro"/>
</dbReference>
<evidence type="ECO:0000256" key="3">
    <source>
        <dbReference type="ARBA" id="ARBA00023082"/>
    </source>
</evidence>
<dbReference type="RefSeq" id="WP_040112008.1">
    <property type="nucleotide sequence ID" value="NZ_CP006990.1"/>
</dbReference>
<feature type="domain" description="RNA polymerase sigma factor 70 region 4 type 2" evidence="8">
    <location>
        <begin position="115"/>
        <end position="165"/>
    </location>
</feature>
<dbReference type="GO" id="GO:0016987">
    <property type="term" value="F:sigma factor activity"/>
    <property type="evidence" value="ECO:0007669"/>
    <property type="project" value="UniProtKB-KW"/>
</dbReference>
<dbReference type="InterPro" id="IPR014284">
    <property type="entry name" value="RNA_pol_sigma-70_dom"/>
</dbReference>
<dbReference type="AlphaFoldDB" id="A0A060IA16"/>
<organism evidence="9 10">
    <name type="scientific">Rhizobium etli bv. mimosae str. IE4771</name>
    <dbReference type="NCBI Taxonomy" id="1432050"/>
    <lineage>
        <taxon>Bacteria</taxon>
        <taxon>Pseudomonadati</taxon>
        <taxon>Pseudomonadota</taxon>
        <taxon>Alphaproteobacteria</taxon>
        <taxon>Hyphomicrobiales</taxon>
        <taxon>Rhizobiaceae</taxon>
        <taxon>Rhizobium/Agrobacterium group</taxon>
        <taxon>Rhizobium</taxon>
    </lineage>
</organism>
<evidence type="ECO:0000256" key="1">
    <source>
        <dbReference type="ARBA" id="ARBA00010641"/>
    </source>
</evidence>
<evidence type="ECO:0000313" key="9">
    <source>
        <dbReference type="EMBL" id="AIC30597.1"/>
    </source>
</evidence>
<dbReference type="SUPFAM" id="SSF88659">
    <property type="entry name" value="Sigma3 and sigma4 domains of RNA polymerase sigma factors"/>
    <property type="match status" value="1"/>
</dbReference>
<geneLocation type="plasmid" evidence="9 10">
    <name>pRetIE4771d</name>
</geneLocation>
<feature type="domain" description="RNA polymerase sigma-70 region 2" evidence="7">
    <location>
        <begin position="26"/>
        <end position="89"/>
    </location>
</feature>
<keyword evidence="4 6" id="KW-0238">DNA-binding</keyword>
<evidence type="ECO:0000259" key="8">
    <source>
        <dbReference type="Pfam" id="PF08281"/>
    </source>
</evidence>
<dbReference type="InterPro" id="IPR007627">
    <property type="entry name" value="RNA_pol_sigma70_r2"/>
</dbReference>
<dbReference type="GO" id="GO:0003677">
    <property type="term" value="F:DNA binding"/>
    <property type="evidence" value="ECO:0007669"/>
    <property type="project" value="UniProtKB-KW"/>
</dbReference>
<dbReference type="PANTHER" id="PTHR43133">
    <property type="entry name" value="RNA POLYMERASE ECF-TYPE SIGMA FACTO"/>
    <property type="match status" value="1"/>
</dbReference>
<evidence type="ECO:0000256" key="5">
    <source>
        <dbReference type="ARBA" id="ARBA00023163"/>
    </source>
</evidence>
<evidence type="ECO:0000256" key="2">
    <source>
        <dbReference type="ARBA" id="ARBA00023015"/>
    </source>
</evidence>
<dbReference type="OrthoDB" id="9803470at2"/>
<comment type="similarity">
    <text evidence="1 6">Belongs to the sigma-70 factor family. ECF subfamily.</text>
</comment>
<gene>
    <name evidence="9" type="ORF">IE4771_PD00042</name>
</gene>
<evidence type="ECO:0000313" key="10">
    <source>
        <dbReference type="Proteomes" id="UP000027180"/>
    </source>
</evidence>
<keyword evidence="3 6" id="KW-0731">Sigma factor</keyword>
<accession>A0A060IA16</accession>
<dbReference type="Gene3D" id="1.10.10.10">
    <property type="entry name" value="Winged helix-like DNA-binding domain superfamily/Winged helix DNA-binding domain"/>
    <property type="match status" value="1"/>
</dbReference>
<dbReference type="KEGG" id="rei:IE4771_PD00042"/>
<dbReference type="Gene3D" id="1.10.1740.10">
    <property type="match status" value="1"/>
</dbReference>
<evidence type="ECO:0000256" key="6">
    <source>
        <dbReference type="RuleBase" id="RU000716"/>
    </source>
</evidence>
<proteinExistence type="inferred from homology"/>
<keyword evidence="9" id="KW-0614">Plasmid</keyword>
<dbReference type="Pfam" id="PF08281">
    <property type="entry name" value="Sigma70_r4_2"/>
    <property type="match status" value="1"/>
</dbReference>
<dbReference type="PANTHER" id="PTHR43133:SF25">
    <property type="entry name" value="RNA POLYMERASE SIGMA FACTOR RFAY-RELATED"/>
    <property type="match status" value="1"/>
</dbReference>
<dbReference type="InterPro" id="IPR013325">
    <property type="entry name" value="RNA_pol_sigma_r2"/>
</dbReference>
<dbReference type="Pfam" id="PF04542">
    <property type="entry name" value="Sigma70_r2"/>
    <property type="match status" value="1"/>
</dbReference>
<keyword evidence="5 6" id="KW-0804">Transcription</keyword>
<sequence length="175" mass="19845">MTSSSSVRPASHCKEKSAIELEIVELTPALRAFARRFLRSEDDIDDLVQETLLKALNSLHLYQPGTSLKSWLFTILRNTFCTNYRRQKREPVGMDAALEQVAIAPTQEWTLREHELQRALTRLSDDRRRALTLVAAGTSYEDAARMCGCRIGTLKSRVSRARESLLQMLGNHLAD</sequence>
<dbReference type="InterPro" id="IPR036388">
    <property type="entry name" value="WH-like_DNA-bd_sf"/>
</dbReference>
<evidence type="ECO:0000259" key="7">
    <source>
        <dbReference type="Pfam" id="PF04542"/>
    </source>
</evidence>
<dbReference type="PROSITE" id="PS01063">
    <property type="entry name" value="SIGMA70_ECF"/>
    <property type="match status" value="1"/>
</dbReference>
<dbReference type="InterPro" id="IPR013324">
    <property type="entry name" value="RNA_pol_sigma_r3/r4-like"/>
</dbReference>